<dbReference type="Proteomes" id="UP001085076">
    <property type="component" value="Miscellaneous, Linkage group lg09"/>
</dbReference>
<dbReference type="GO" id="GO:0140566">
    <property type="term" value="F:histone reader activity"/>
    <property type="evidence" value="ECO:0007669"/>
    <property type="project" value="InterPro"/>
</dbReference>
<evidence type="ECO:0000313" key="8">
    <source>
        <dbReference type="Proteomes" id="UP001085076"/>
    </source>
</evidence>
<evidence type="ECO:0000313" key="7">
    <source>
        <dbReference type="EMBL" id="KAJ0963488.1"/>
    </source>
</evidence>
<reference evidence="7" key="1">
    <citation type="submission" date="2021-03" db="EMBL/GenBank/DDBJ databases">
        <authorList>
            <person name="Li Z."/>
            <person name="Yang C."/>
        </authorList>
    </citation>
    <scope>NUCLEOTIDE SEQUENCE</scope>
    <source>
        <strain evidence="7">Dzin_1.0</strain>
        <tissue evidence="7">Leaf</tissue>
    </source>
</reference>
<keyword evidence="1" id="KW-0479">Metal-binding</keyword>
<dbReference type="InterPro" id="IPR056280">
    <property type="entry name" value="AIPP2-like_SPOC"/>
</dbReference>
<evidence type="ECO:0000256" key="1">
    <source>
        <dbReference type="ARBA" id="ARBA00022723"/>
    </source>
</evidence>
<name>A0A9D5BZU5_9LILI</name>
<accession>A0A9D5BZU5</accession>
<keyword evidence="5" id="KW-0804">Transcription</keyword>
<evidence type="ECO:0000256" key="2">
    <source>
        <dbReference type="ARBA" id="ARBA00022771"/>
    </source>
</evidence>
<dbReference type="OrthoDB" id="1932206at2759"/>
<dbReference type="EMBL" id="JAGGNH010000009">
    <property type="protein sequence ID" value="KAJ0963488.1"/>
    <property type="molecule type" value="Genomic_DNA"/>
</dbReference>
<evidence type="ECO:0000256" key="5">
    <source>
        <dbReference type="ARBA" id="ARBA00023163"/>
    </source>
</evidence>
<keyword evidence="8" id="KW-1185">Reference proteome</keyword>
<dbReference type="InterPro" id="IPR011011">
    <property type="entry name" value="Znf_FYVE_PHD"/>
</dbReference>
<reference evidence="7" key="2">
    <citation type="journal article" date="2022" name="Hortic Res">
        <title>The genome of Dioscorea zingiberensis sheds light on the biosynthesis, origin and evolution of the medicinally important diosgenin saponins.</title>
        <authorList>
            <person name="Li Y."/>
            <person name="Tan C."/>
            <person name="Li Z."/>
            <person name="Guo J."/>
            <person name="Li S."/>
            <person name="Chen X."/>
            <person name="Wang C."/>
            <person name="Dai X."/>
            <person name="Yang H."/>
            <person name="Song W."/>
            <person name="Hou L."/>
            <person name="Xu J."/>
            <person name="Tong Z."/>
            <person name="Xu A."/>
            <person name="Yuan X."/>
            <person name="Wang W."/>
            <person name="Yang Q."/>
            <person name="Chen L."/>
            <person name="Sun Z."/>
            <person name="Wang K."/>
            <person name="Pan B."/>
            <person name="Chen J."/>
            <person name="Bao Y."/>
            <person name="Liu F."/>
            <person name="Qi X."/>
            <person name="Gang D.R."/>
            <person name="Wen J."/>
            <person name="Li J."/>
        </authorList>
    </citation>
    <scope>NUCLEOTIDE SEQUENCE</scope>
    <source>
        <strain evidence="7">Dzin_1.0</strain>
    </source>
</reference>
<keyword evidence="3" id="KW-0862">Zinc</keyword>
<evidence type="ECO:0000259" key="6">
    <source>
        <dbReference type="Pfam" id="PF23121"/>
    </source>
</evidence>
<sequence>MEQYRVCSLLQHPLLSEKSPAMKGTEKRRADQVCNVCGDAGYAEFIATCCQCKQVLEHTYCMENNLAVVPETWTCEGCLAFPCVKHLKFKTIETISSDVKRLKPSDDIPSYKEIYRQLAHVGNLPSEARLMQPEQSHPSFMKPYPVKKRISVISHARQPLIGATSPNTIEKASEKSLPLQDVAAQTFGEKETGPNRIPILGASLARMDQHKIICSKSLNPCMALCQPKQENADANEEAWSLGKESLPALIKTESFEEDTYPQRRKSLDLTGYIESKNSADASPSDIKNVSCQSQIKKCTDILVGQLHVGGVRELPSEPASNFLSPDHSGNTIHLTSPEKNLPILVVSDGMRPNFSSAKTPWIGNLEIFGMVPHVYEGVEAHLPNKVCLLAYEQLKQIPTTVRFKLVHRLDVWPKLFQVDPPMVDDIGFFLFPCELQRSKEKYSQLLEQMNSGDLALQTRTGAVELLIFTSKELPKDSNFTEFPLQKFIWGVFRHLKPKKES</sequence>
<dbReference type="InterPro" id="IPR013083">
    <property type="entry name" value="Znf_RING/FYVE/PHD"/>
</dbReference>
<dbReference type="Gene3D" id="3.30.40.10">
    <property type="entry name" value="Zinc/RING finger domain, C3HC4 (zinc finger)"/>
    <property type="match status" value="1"/>
</dbReference>
<dbReference type="PANTHER" id="PTHR33304:SF36">
    <property type="entry name" value="GB|AAF26970.1-RELATED"/>
    <property type="match status" value="1"/>
</dbReference>
<gene>
    <name evidence="7" type="ORF">J5N97_028610</name>
</gene>
<proteinExistence type="predicted"/>
<dbReference type="PANTHER" id="PTHR33304">
    <property type="match status" value="1"/>
</dbReference>
<dbReference type="AlphaFoldDB" id="A0A9D5BZU5"/>
<organism evidence="7 8">
    <name type="scientific">Dioscorea zingiberensis</name>
    <dbReference type="NCBI Taxonomy" id="325984"/>
    <lineage>
        <taxon>Eukaryota</taxon>
        <taxon>Viridiplantae</taxon>
        <taxon>Streptophyta</taxon>
        <taxon>Embryophyta</taxon>
        <taxon>Tracheophyta</taxon>
        <taxon>Spermatophyta</taxon>
        <taxon>Magnoliopsida</taxon>
        <taxon>Liliopsida</taxon>
        <taxon>Dioscoreales</taxon>
        <taxon>Dioscoreaceae</taxon>
        <taxon>Dioscorea</taxon>
    </lineage>
</organism>
<dbReference type="Pfam" id="PF23121">
    <property type="entry name" value="SPOC_AIPP2"/>
    <property type="match status" value="1"/>
</dbReference>
<keyword evidence="2" id="KW-0863">Zinc-finger</keyword>
<dbReference type="InterPro" id="IPR049914">
    <property type="entry name" value="PHD1-3/5-6"/>
</dbReference>
<keyword evidence="4" id="KW-0805">Transcription regulation</keyword>
<dbReference type="SUPFAM" id="SSF57903">
    <property type="entry name" value="FYVE/PHD zinc finger"/>
    <property type="match status" value="1"/>
</dbReference>
<protein>
    <recommendedName>
        <fullName evidence="6">AIPP2-like SPOC-like domain-containing protein</fullName>
    </recommendedName>
</protein>
<dbReference type="GO" id="GO:0034244">
    <property type="term" value="P:negative regulation of transcription elongation by RNA polymerase II"/>
    <property type="evidence" value="ECO:0007669"/>
    <property type="project" value="InterPro"/>
</dbReference>
<comment type="caution">
    <text evidence="7">The sequence shown here is derived from an EMBL/GenBank/DDBJ whole genome shotgun (WGS) entry which is preliminary data.</text>
</comment>
<evidence type="ECO:0000256" key="4">
    <source>
        <dbReference type="ARBA" id="ARBA00023015"/>
    </source>
</evidence>
<feature type="domain" description="AIPP2-like SPOC-like" evidence="6">
    <location>
        <begin position="361"/>
        <end position="492"/>
    </location>
</feature>
<dbReference type="GO" id="GO:0008270">
    <property type="term" value="F:zinc ion binding"/>
    <property type="evidence" value="ECO:0007669"/>
    <property type="project" value="UniProtKB-KW"/>
</dbReference>
<evidence type="ECO:0000256" key="3">
    <source>
        <dbReference type="ARBA" id="ARBA00022833"/>
    </source>
</evidence>